<keyword evidence="4 10" id="KW-1133">Transmembrane helix</keyword>
<evidence type="ECO:0000259" key="11">
    <source>
        <dbReference type="Pfam" id="PF01529"/>
    </source>
</evidence>
<evidence type="ECO:0000256" key="5">
    <source>
        <dbReference type="ARBA" id="ARBA00023136"/>
    </source>
</evidence>
<dbReference type="GO" id="GO:0019706">
    <property type="term" value="F:protein-cysteine S-palmitoyltransferase activity"/>
    <property type="evidence" value="ECO:0007669"/>
    <property type="project" value="UniProtKB-EC"/>
</dbReference>
<comment type="similarity">
    <text evidence="10">Belongs to the DHHC palmitoyltransferase family.</text>
</comment>
<dbReference type="AlphaFoldDB" id="A0AAV1TLN4"/>
<evidence type="ECO:0000256" key="3">
    <source>
        <dbReference type="ARBA" id="ARBA00022692"/>
    </source>
</evidence>
<evidence type="ECO:0000256" key="2">
    <source>
        <dbReference type="ARBA" id="ARBA00022679"/>
    </source>
</evidence>
<evidence type="ECO:0000256" key="7">
    <source>
        <dbReference type="ARBA" id="ARBA00023288"/>
    </source>
</evidence>
<evidence type="ECO:0000313" key="12">
    <source>
        <dbReference type="EMBL" id="CAK7922048.1"/>
    </source>
</evidence>
<comment type="domain">
    <text evidence="10">The DHHC domain is required for palmitoyltransferase activity.</text>
</comment>
<sequence>MSQFNRDPPSATRGTGSALPKLKIIHTPSLPSVDKSLWKAEKSYEDKRLLTHTNDEWQVLKVFDGLRCFKSHYVLEFVRLRRVHFGIRWRNGRDIDTGVVPPGCMMGPHWYLMVATWLFFSFLMVMVNVLTIDKARTAEIGAGVFLSGMCLICYALVGCTDPGIVPRINVPLDETFTYCDHCESYRPEGALHCMDCRVCIEEYDHHCPWTGKCVGKGNVHYFYAWLLFLVLAFVYEMIEFTTYFFPPDNHNLLDSLDDSMKIVHSAFKPAPRS</sequence>
<keyword evidence="8 10" id="KW-0012">Acyltransferase</keyword>
<dbReference type="PROSITE" id="PS50216">
    <property type="entry name" value="DHHC"/>
    <property type="match status" value="1"/>
</dbReference>
<keyword evidence="3 10" id="KW-0812">Transmembrane</keyword>
<feature type="domain" description="Palmitoyltransferase DHHC" evidence="11">
    <location>
        <begin position="177"/>
        <end position="250"/>
    </location>
</feature>
<protein>
    <recommendedName>
        <fullName evidence="10">Palmitoyltransferase</fullName>
        <ecNumber evidence="10">2.3.1.225</ecNumber>
    </recommendedName>
</protein>
<dbReference type="EC" id="2.3.1.225" evidence="10"/>
<keyword evidence="6" id="KW-0564">Palmitate</keyword>
<keyword evidence="7" id="KW-0449">Lipoprotein</keyword>
<gene>
    <name evidence="12" type="ORF">PM001_LOCUS7432</name>
</gene>
<evidence type="ECO:0000256" key="6">
    <source>
        <dbReference type="ARBA" id="ARBA00023139"/>
    </source>
</evidence>
<dbReference type="Proteomes" id="UP001162060">
    <property type="component" value="Unassembled WGS sequence"/>
</dbReference>
<dbReference type="GO" id="GO:0005794">
    <property type="term" value="C:Golgi apparatus"/>
    <property type="evidence" value="ECO:0007669"/>
    <property type="project" value="TreeGrafter"/>
</dbReference>
<feature type="transmembrane region" description="Helical" evidence="10">
    <location>
        <begin position="110"/>
        <end position="130"/>
    </location>
</feature>
<evidence type="ECO:0000256" key="1">
    <source>
        <dbReference type="ARBA" id="ARBA00004127"/>
    </source>
</evidence>
<accession>A0AAV1TLN4</accession>
<dbReference type="EMBL" id="CAKLBY020000065">
    <property type="protein sequence ID" value="CAK7922048.1"/>
    <property type="molecule type" value="Genomic_DNA"/>
</dbReference>
<keyword evidence="5 10" id="KW-0472">Membrane</keyword>
<evidence type="ECO:0000256" key="4">
    <source>
        <dbReference type="ARBA" id="ARBA00022989"/>
    </source>
</evidence>
<keyword evidence="2 10" id="KW-0808">Transferase</keyword>
<dbReference type="Pfam" id="PF01529">
    <property type="entry name" value="DHHC"/>
    <property type="match status" value="1"/>
</dbReference>
<dbReference type="InterPro" id="IPR039859">
    <property type="entry name" value="PFA4/ZDH16/20/ERF2-like"/>
</dbReference>
<dbReference type="PANTHER" id="PTHR22883:SF43">
    <property type="entry name" value="PALMITOYLTRANSFERASE APP"/>
    <property type="match status" value="1"/>
</dbReference>
<comment type="subcellular location">
    <subcellularLocation>
        <location evidence="1">Endomembrane system</location>
        <topology evidence="1">Multi-pass membrane protein</topology>
    </subcellularLocation>
</comment>
<feature type="transmembrane region" description="Helical" evidence="10">
    <location>
        <begin position="222"/>
        <end position="245"/>
    </location>
</feature>
<evidence type="ECO:0000256" key="9">
    <source>
        <dbReference type="ARBA" id="ARBA00048048"/>
    </source>
</evidence>
<reference evidence="12" key="1">
    <citation type="submission" date="2024-01" db="EMBL/GenBank/DDBJ databases">
        <authorList>
            <person name="Webb A."/>
        </authorList>
    </citation>
    <scope>NUCLEOTIDE SEQUENCE</scope>
    <source>
        <strain evidence="12">Pm1</strain>
    </source>
</reference>
<dbReference type="PANTHER" id="PTHR22883">
    <property type="entry name" value="ZINC FINGER DHHC DOMAIN CONTAINING PROTEIN"/>
    <property type="match status" value="1"/>
</dbReference>
<organism evidence="12 13">
    <name type="scientific">Peronospora matthiolae</name>
    <dbReference type="NCBI Taxonomy" id="2874970"/>
    <lineage>
        <taxon>Eukaryota</taxon>
        <taxon>Sar</taxon>
        <taxon>Stramenopiles</taxon>
        <taxon>Oomycota</taxon>
        <taxon>Peronosporomycetes</taxon>
        <taxon>Peronosporales</taxon>
        <taxon>Peronosporaceae</taxon>
        <taxon>Peronospora</taxon>
    </lineage>
</organism>
<evidence type="ECO:0000256" key="8">
    <source>
        <dbReference type="ARBA" id="ARBA00023315"/>
    </source>
</evidence>
<feature type="transmembrane region" description="Helical" evidence="10">
    <location>
        <begin position="137"/>
        <end position="157"/>
    </location>
</feature>
<dbReference type="GO" id="GO:0006612">
    <property type="term" value="P:protein targeting to membrane"/>
    <property type="evidence" value="ECO:0007669"/>
    <property type="project" value="TreeGrafter"/>
</dbReference>
<comment type="caution">
    <text evidence="12">The sequence shown here is derived from an EMBL/GenBank/DDBJ whole genome shotgun (WGS) entry which is preliminary data.</text>
</comment>
<proteinExistence type="inferred from homology"/>
<evidence type="ECO:0000313" key="13">
    <source>
        <dbReference type="Proteomes" id="UP001162060"/>
    </source>
</evidence>
<comment type="catalytic activity">
    <reaction evidence="9 10">
        <text>L-cysteinyl-[protein] + hexadecanoyl-CoA = S-hexadecanoyl-L-cysteinyl-[protein] + CoA</text>
        <dbReference type="Rhea" id="RHEA:36683"/>
        <dbReference type="Rhea" id="RHEA-COMP:10131"/>
        <dbReference type="Rhea" id="RHEA-COMP:11032"/>
        <dbReference type="ChEBI" id="CHEBI:29950"/>
        <dbReference type="ChEBI" id="CHEBI:57287"/>
        <dbReference type="ChEBI" id="CHEBI:57379"/>
        <dbReference type="ChEBI" id="CHEBI:74151"/>
        <dbReference type="EC" id="2.3.1.225"/>
    </reaction>
</comment>
<name>A0AAV1TLN4_9STRA</name>
<evidence type="ECO:0000256" key="10">
    <source>
        <dbReference type="RuleBase" id="RU079119"/>
    </source>
</evidence>
<dbReference type="InterPro" id="IPR001594">
    <property type="entry name" value="Palmitoyltrfase_DHHC"/>
</dbReference>
<dbReference type="GO" id="GO:0005783">
    <property type="term" value="C:endoplasmic reticulum"/>
    <property type="evidence" value="ECO:0007669"/>
    <property type="project" value="TreeGrafter"/>
</dbReference>